<dbReference type="PANTHER" id="PTHR43084:SF1">
    <property type="entry name" value="PERSULFIDE DIOXYGENASE ETHE1, MITOCHONDRIAL"/>
    <property type="match status" value="1"/>
</dbReference>
<keyword evidence="2" id="KW-1185">Reference proteome</keyword>
<accession>A0A1G8I3W1</accession>
<name>A0A1G8I3W1_9MICC</name>
<dbReference type="SUPFAM" id="SSF56281">
    <property type="entry name" value="Metallo-hydrolase/oxidoreductase"/>
    <property type="match status" value="1"/>
</dbReference>
<sequence>MDFDRTPVSDGQAVQIGKMTLRAVATPGHTHHRLSYVVTQESRQAVFSGGSLLYGSVGRTDLVSDDDTVPLTHAQ</sequence>
<reference evidence="1 2" key="1">
    <citation type="submission" date="2016-10" db="EMBL/GenBank/DDBJ databases">
        <authorList>
            <person name="de Groot N.N."/>
        </authorList>
    </citation>
    <scope>NUCLEOTIDE SEQUENCE [LARGE SCALE GENOMIC DNA]</scope>
    <source>
        <strain evidence="1 2">NP_1H</strain>
    </source>
</reference>
<dbReference type="AlphaFoldDB" id="A0A1G8I3W1"/>
<dbReference type="Proteomes" id="UP000199258">
    <property type="component" value="Unassembled WGS sequence"/>
</dbReference>
<gene>
    <name evidence="1" type="ORF">SAMN04488693_106129</name>
</gene>
<protein>
    <recommendedName>
        <fullName evidence="3">Metallo-beta-lactamase superfamily protein</fullName>
    </recommendedName>
</protein>
<dbReference type="Gene3D" id="3.60.15.10">
    <property type="entry name" value="Ribonuclease Z/Hydroxyacylglutathione hydrolase-like"/>
    <property type="match status" value="1"/>
</dbReference>
<organism evidence="1 2">
    <name type="scientific">Arthrobacter subterraneus</name>
    <dbReference type="NCBI Taxonomy" id="335973"/>
    <lineage>
        <taxon>Bacteria</taxon>
        <taxon>Bacillati</taxon>
        <taxon>Actinomycetota</taxon>
        <taxon>Actinomycetes</taxon>
        <taxon>Micrococcales</taxon>
        <taxon>Micrococcaceae</taxon>
        <taxon>Arthrobacter</taxon>
    </lineage>
</organism>
<dbReference type="STRING" id="335973.SAMN04488693_106129"/>
<dbReference type="GO" id="GO:0070813">
    <property type="term" value="P:hydrogen sulfide metabolic process"/>
    <property type="evidence" value="ECO:0007669"/>
    <property type="project" value="TreeGrafter"/>
</dbReference>
<proteinExistence type="predicted"/>
<evidence type="ECO:0000313" key="2">
    <source>
        <dbReference type="Proteomes" id="UP000199258"/>
    </source>
</evidence>
<dbReference type="InterPro" id="IPR036866">
    <property type="entry name" value="RibonucZ/Hydroxyglut_hydro"/>
</dbReference>
<dbReference type="PANTHER" id="PTHR43084">
    <property type="entry name" value="PERSULFIDE DIOXYGENASE ETHE1"/>
    <property type="match status" value="1"/>
</dbReference>
<evidence type="ECO:0000313" key="1">
    <source>
        <dbReference type="EMBL" id="SDI13646.1"/>
    </source>
</evidence>
<evidence type="ECO:0008006" key="3">
    <source>
        <dbReference type="Google" id="ProtNLM"/>
    </source>
</evidence>
<dbReference type="GO" id="GO:0050313">
    <property type="term" value="F:sulfur dioxygenase activity"/>
    <property type="evidence" value="ECO:0007669"/>
    <property type="project" value="TreeGrafter"/>
</dbReference>
<dbReference type="EMBL" id="FNDT01000006">
    <property type="protein sequence ID" value="SDI13646.1"/>
    <property type="molecule type" value="Genomic_DNA"/>
</dbReference>
<dbReference type="GO" id="GO:0006749">
    <property type="term" value="P:glutathione metabolic process"/>
    <property type="evidence" value="ECO:0007669"/>
    <property type="project" value="TreeGrafter"/>
</dbReference>
<dbReference type="InterPro" id="IPR051682">
    <property type="entry name" value="Mito_Persulfide_Diox"/>
</dbReference>